<organism evidence="3 4">
    <name type="scientific">Variovorax guangxiensis</name>
    <dbReference type="NCBI Taxonomy" id="1775474"/>
    <lineage>
        <taxon>Bacteria</taxon>
        <taxon>Pseudomonadati</taxon>
        <taxon>Pseudomonadota</taxon>
        <taxon>Betaproteobacteria</taxon>
        <taxon>Burkholderiales</taxon>
        <taxon>Comamonadaceae</taxon>
        <taxon>Variovorax</taxon>
    </lineage>
</organism>
<dbReference type="Gene3D" id="3.30.70.1990">
    <property type="match status" value="1"/>
</dbReference>
<sequence>MPPFDPQPAQPTVLATPTSPGQGQRIAVVGTGISGLSCAWLLSQRHEVTVFESESRLGGHSNTVDAPGREGTVPVDTGFIVYNEPAYPNLSALFRHLGVPTAASDMSFAVSLDAGRLEYAGTDLRGLFAQKRNLASPRFWSMLRELLRFYREAPRDAQAAGDQALDDYLDARGYGRAFRDDHLYPMAAAIWSAPAARVGRYPVAAFARFCENHGLLQISDRPVWRTVAGGSREYVQRLSRPFADRVHLDQAVLELHREPDGVRIRTTGGWWPERFDHVVLATHADRSLALLPDASSAERALLGAFPYSRNLAVLHRDPALMPARRAVWSSWNYLGTRGSGAAPMVTYWMNRLQPHLPQGPGAEPLFLTLNPVAGPRPEHLIRTEVYDHPLFDAAAMAAQRHLWNLQGQRRTWFCGAYFGSGFHEDGLQSGLAVAEALGGVRRPWSVPQESGRIHLPQAAQAAQAARAVAP</sequence>
<comment type="caution">
    <text evidence="3">The sequence shown here is derived from an EMBL/GenBank/DDBJ whole genome shotgun (WGS) entry which is preliminary data.</text>
</comment>
<dbReference type="InterPro" id="IPR036188">
    <property type="entry name" value="FAD/NAD-bd_sf"/>
</dbReference>
<dbReference type="Gene3D" id="3.50.50.60">
    <property type="entry name" value="FAD/NAD(P)-binding domain"/>
    <property type="match status" value="1"/>
</dbReference>
<dbReference type="GO" id="GO:0016491">
    <property type="term" value="F:oxidoreductase activity"/>
    <property type="evidence" value="ECO:0007669"/>
    <property type="project" value="InterPro"/>
</dbReference>
<accession>A0A840FNI1</accession>
<evidence type="ECO:0000256" key="1">
    <source>
        <dbReference type="SAM" id="MobiDB-lite"/>
    </source>
</evidence>
<proteinExistence type="predicted"/>
<dbReference type="InterPro" id="IPR002937">
    <property type="entry name" value="Amino_oxidase"/>
</dbReference>
<dbReference type="Gene3D" id="1.10.405.20">
    <property type="match status" value="1"/>
</dbReference>
<dbReference type="Proteomes" id="UP000524450">
    <property type="component" value="Unassembled WGS sequence"/>
</dbReference>
<reference evidence="3 4" key="1">
    <citation type="submission" date="2020-08" db="EMBL/GenBank/DDBJ databases">
        <title>Genomic Encyclopedia of Type Strains, Phase IV (KMG-V): Genome sequencing to study the core and pangenomes of soil and plant-associated prokaryotes.</title>
        <authorList>
            <person name="Whitman W."/>
        </authorList>
    </citation>
    <scope>NUCLEOTIDE SEQUENCE [LARGE SCALE GENOMIC DNA]</scope>
    <source>
        <strain evidence="3 4">34/80</strain>
    </source>
</reference>
<evidence type="ECO:0000313" key="4">
    <source>
        <dbReference type="Proteomes" id="UP000524450"/>
    </source>
</evidence>
<dbReference type="RefSeq" id="WP_221297389.1">
    <property type="nucleotide sequence ID" value="NZ_JACIFZ010000001.1"/>
</dbReference>
<name>A0A840FNI1_9BURK</name>
<dbReference type="PANTHER" id="PTHR42923:SF17">
    <property type="entry name" value="AMINE OXIDASE DOMAIN-CONTAINING PROTEIN"/>
    <property type="match status" value="1"/>
</dbReference>
<dbReference type="PANTHER" id="PTHR42923">
    <property type="entry name" value="PROTOPORPHYRINOGEN OXIDASE"/>
    <property type="match status" value="1"/>
</dbReference>
<dbReference type="SUPFAM" id="SSF51905">
    <property type="entry name" value="FAD/NAD(P)-binding domain"/>
    <property type="match status" value="1"/>
</dbReference>
<dbReference type="InterPro" id="IPR050464">
    <property type="entry name" value="Zeta_carotene_desat/Oxidored"/>
</dbReference>
<feature type="compositionally biased region" description="Polar residues" evidence="1">
    <location>
        <begin position="13"/>
        <end position="22"/>
    </location>
</feature>
<evidence type="ECO:0000259" key="2">
    <source>
        <dbReference type="Pfam" id="PF01593"/>
    </source>
</evidence>
<dbReference type="FunFam" id="1.10.405.20:FF:000001">
    <property type="entry name" value="Amine oxidase"/>
    <property type="match status" value="1"/>
</dbReference>
<protein>
    <recommendedName>
        <fullName evidence="2">Amine oxidase domain-containing protein</fullName>
    </recommendedName>
</protein>
<feature type="region of interest" description="Disordered" evidence="1">
    <location>
        <begin position="1"/>
        <end position="22"/>
    </location>
</feature>
<dbReference type="AlphaFoldDB" id="A0A840FNI1"/>
<dbReference type="EMBL" id="JACIFZ010000001">
    <property type="protein sequence ID" value="MBB4220707.1"/>
    <property type="molecule type" value="Genomic_DNA"/>
</dbReference>
<feature type="domain" description="Amine oxidase" evidence="2">
    <location>
        <begin position="33"/>
        <end position="288"/>
    </location>
</feature>
<dbReference type="Pfam" id="PF01593">
    <property type="entry name" value="Amino_oxidase"/>
    <property type="match status" value="1"/>
</dbReference>
<gene>
    <name evidence="3" type="ORF">GGD71_001454</name>
</gene>
<evidence type="ECO:0000313" key="3">
    <source>
        <dbReference type="EMBL" id="MBB4220707.1"/>
    </source>
</evidence>